<organism evidence="1 2">
    <name type="scientific">Ambispora gerdemannii</name>
    <dbReference type="NCBI Taxonomy" id="144530"/>
    <lineage>
        <taxon>Eukaryota</taxon>
        <taxon>Fungi</taxon>
        <taxon>Fungi incertae sedis</taxon>
        <taxon>Mucoromycota</taxon>
        <taxon>Glomeromycotina</taxon>
        <taxon>Glomeromycetes</taxon>
        <taxon>Archaeosporales</taxon>
        <taxon>Ambisporaceae</taxon>
        <taxon>Ambispora</taxon>
    </lineage>
</organism>
<gene>
    <name evidence="1" type="ORF">AGERDE_LOCUS8159</name>
</gene>
<sequence>MAKYLQQLLTTVLILKKQYDFAVHNNHDLAWSRLLYLKRAIQCLADEFEENTDIITITEPILKHKILADYQ</sequence>
<keyword evidence="2" id="KW-1185">Reference proteome</keyword>
<evidence type="ECO:0000313" key="2">
    <source>
        <dbReference type="Proteomes" id="UP000789831"/>
    </source>
</evidence>
<proteinExistence type="predicted"/>
<name>A0A9N9G3B1_9GLOM</name>
<reference evidence="1" key="1">
    <citation type="submission" date="2021-06" db="EMBL/GenBank/DDBJ databases">
        <authorList>
            <person name="Kallberg Y."/>
            <person name="Tangrot J."/>
            <person name="Rosling A."/>
        </authorList>
    </citation>
    <scope>NUCLEOTIDE SEQUENCE</scope>
    <source>
        <strain evidence="1">MT106</strain>
    </source>
</reference>
<dbReference type="Proteomes" id="UP000789831">
    <property type="component" value="Unassembled WGS sequence"/>
</dbReference>
<accession>A0A9N9G3B1</accession>
<dbReference type="EMBL" id="CAJVPL010001657">
    <property type="protein sequence ID" value="CAG8581768.1"/>
    <property type="molecule type" value="Genomic_DNA"/>
</dbReference>
<dbReference type="AlphaFoldDB" id="A0A9N9G3B1"/>
<protein>
    <submittedName>
        <fullName evidence="1">10034_t:CDS:1</fullName>
    </submittedName>
</protein>
<evidence type="ECO:0000313" key="1">
    <source>
        <dbReference type="EMBL" id="CAG8581768.1"/>
    </source>
</evidence>
<comment type="caution">
    <text evidence="1">The sequence shown here is derived from an EMBL/GenBank/DDBJ whole genome shotgun (WGS) entry which is preliminary data.</text>
</comment>